<feature type="transmembrane region" description="Helical" evidence="7">
    <location>
        <begin position="144"/>
        <end position="168"/>
    </location>
</feature>
<sequence length="453" mass="47148">MRPERNACGSVNAGRREWSGLSVLVLAVLLLRIDSTVLSLAVPSLSADLAPSPTQLLWIADVHSFALAGPLVTMGNVGDRVGRKRLLIVGAAVFGVASLLAAFAPTAGWLIAARVLLGVAGATLMPSTLSLIRNLFHDGRQRTTAIAIWAAAATVGAAVGPLVGGVLLEHFWCGSVFLINLPVMAVLLVVGPVLLPESRNSQPGAFDLLSAALSVVAVIAPVFAVKRAAEGVDVTAVGALLVGSAAAALFVHRQRRTSTPLLDITLFRRPVFAGAVGANLLSMLALSGLVFLLSQYFQMVRGLSPGDAGLWQSPLSLASVVTTFLVGAIAFRLGRGRAIGVGLLVAAGGVGAVAAATGNADFTVLSTVLAAVGFGVGLALTLTTPTRCSPPCPPTGPARRRRFPKPPTSWVLHSVSRCWARCTQRCTARRCSCPHRPPMARSQRHCASRYRRP</sequence>
<dbReference type="CDD" id="cd17321">
    <property type="entry name" value="MFS_MMR_MDR_like"/>
    <property type="match status" value="1"/>
</dbReference>
<protein>
    <submittedName>
        <fullName evidence="9">MFS transporter</fullName>
    </submittedName>
</protein>
<keyword evidence="2" id="KW-0813">Transport</keyword>
<keyword evidence="4 7" id="KW-0812">Transmembrane</keyword>
<keyword evidence="6 7" id="KW-0472">Membrane</keyword>
<feature type="transmembrane region" description="Helical" evidence="7">
    <location>
        <begin position="338"/>
        <end position="356"/>
    </location>
</feature>
<feature type="transmembrane region" description="Helical" evidence="7">
    <location>
        <begin position="231"/>
        <end position="251"/>
    </location>
</feature>
<dbReference type="Pfam" id="PF07690">
    <property type="entry name" value="MFS_1"/>
    <property type="match status" value="1"/>
</dbReference>
<evidence type="ECO:0000313" key="10">
    <source>
        <dbReference type="Proteomes" id="UP001651690"/>
    </source>
</evidence>
<feature type="transmembrane region" description="Helical" evidence="7">
    <location>
        <begin position="86"/>
        <end position="105"/>
    </location>
</feature>
<feature type="domain" description="Major facilitator superfamily (MFS) profile" evidence="8">
    <location>
        <begin position="20"/>
        <end position="453"/>
    </location>
</feature>
<comment type="subcellular location">
    <subcellularLocation>
        <location evidence="1">Cell membrane</location>
        <topology evidence="1">Multi-pass membrane protein</topology>
    </subcellularLocation>
</comment>
<keyword evidence="5 7" id="KW-1133">Transmembrane helix</keyword>
<organism evidence="9 10">
    <name type="scientific">Mycolicibacterium arenosum</name>
    <dbReference type="NCBI Taxonomy" id="2952157"/>
    <lineage>
        <taxon>Bacteria</taxon>
        <taxon>Bacillati</taxon>
        <taxon>Actinomycetota</taxon>
        <taxon>Actinomycetes</taxon>
        <taxon>Mycobacteriales</taxon>
        <taxon>Mycobacteriaceae</taxon>
        <taxon>Mycolicibacterium</taxon>
    </lineage>
</organism>
<evidence type="ECO:0000256" key="7">
    <source>
        <dbReference type="SAM" id="Phobius"/>
    </source>
</evidence>
<name>A0ABT1M038_9MYCO</name>
<evidence type="ECO:0000256" key="4">
    <source>
        <dbReference type="ARBA" id="ARBA00022692"/>
    </source>
</evidence>
<feature type="transmembrane region" description="Helical" evidence="7">
    <location>
        <begin position="111"/>
        <end position="132"/>
    </location>
</feature>
<evidence type="ECO:0000256" key="1">
    <source>
        <dbReference type="ARBA" id="ARBA00004651"/>
    </source>
</evidence>
<evidence type="ECO:0000256" key="2">
    <source>
        <dbReference type="ARBA" id="ARBA00022448"/>
    </source>
</evidence>
<dbReference type="InterPro" id="IPR036259">
    <property type="entry name" value="MFS_trans_sf"/>
</dbReference>
<accession>A0ABT1M038</accession>
<dbReference type="Proteomes" id="UP001651690">
    <property type="component" value="Unassembled WGS sequence"/>
</dbReference>
<evidence type="ECO:0000256" key="6">
    <source>
        <dbReference type="ARBA" id="ARBA00023136"/>
    </source>
</evidence>
<evidence type="ECO:0000256" key="5">
    <source>
        <dbReference type="ARBA" id="ARBA00022989"/>
    </source>
</evidence>
<evidence type="ECO:0000313" key="9">
    <source>
        <dbReference type="EMBL" id="MCP9272515.1"/>
    </source>
</evidence>
<keyword evidence="10" id="KW-1185">Reference proteome</keyword>
<dbReference type="SUPFAM" id="SSF103473">
    <property type="entry name" value="MFS general substrate transporter"/>
    <property type="match status" value="1"/>
</dbReference>
<reference evidence="9 10" key="1">
    <citation type="submission" date="2022-06" db="EMBL/GenBank/DDBJ databases">
        <title>Mycolicibacterium sp. CAU 1645 isolated from seawater.</title>
        <authorList>
            <person name="Kim W."/>
        </authorList>
    </citation>
    <scope>NUCLEOTIDE SEQUENCE [LARGE SCALE GENOMIC DNA]</scope>
    <source>
        <strain evidence="9 10">CAU 1645</strain>
    </source>
</reference>
<proteinExistence type="predicted"/>
<feature type="transmembrane region" description="Helical" evidence="7">
    <location>
        <begin position="271"/>
        <end position="293"/>
    </location>
</feature>
<dbReference type="PANTHER" id="PTHR42718:SF47">
    <property type="entry name" value="METHYL VIOLOGEN RESISTANCE PROTEIN SMVA"/>
    <property type="match status" value="1"/>
</dbReference>
<comment type="caution">
    <text evidence="9">The sequence shown here is derived from an EMBL/GenBank/DDBJ whole genome shotgun (WGS) entry which is preliminary data.</text>
</comment>
<dbReference type="InterPro" id="IPR020846">
    <property type="entry name" value="MFS_dom"/>
</dbReference>
<keyword evidence="3" id="KW-1003">Cell membrane</keyword>
<dbReference type="RefSeq" id="WP_255059691.1">
    <property type="nucleotide sequence ID" value="NZ_JANDBD010000003.1"/>
</dbReference>
<dbReference type="InterPro" id="IPR011701">
    <property type="entry name" value="MFS"/>
</dbReference>
<dbReference type="PANTHER" id="PTHR42718">
    <property type="entry name" value="MAJOR FACILITATOR SUPERFAMILY MULTIDRUG TRANSPORTER MFSC"/>
    <property type="match status" value="1"/>
</dbReference>
<evidence type="ECO:0000256" key="3">
    <source>
        <dbReference type="ARBA" id="ARBA00022475"/>
    </source>
</evidence>
<evidence type="ECO:0000259" key="8">
    <source>
        <dbReference type="PROSITE" id="PS50850"/>
    </source>
</evidence>
<dbReference type="Gene3D" id="1.20.1250.20">
    <property type="entry name" value="MFS general substrate transporter like domains"/>
    <property type="match status" value="1"/>
</dbReference>
<feature type="transmembrane region" description="Helical" evidence="7">
    <location>
        <begin position="55"/>
        <end position="74"/>
    </location>
</feature>
<dbReference type="PROSITE" id="PS50850">
    <property type="entry name" value="MFS"/>
    <property type="match status" value="1"/>
</dbReference>
<dbReference type="Gene3D" id="1.20.1720.10">
    <property type="entry name" value="Multidrug resistance protein D"/>
    <property type="match status" value="1"/>
</dbReference>
<dbReference type="EMBL" id="JANDBD010000003">
    <property type="protein sequence ID" value="MCP9272515.1"/>
    <property type="molecule type" value="Genomic_DNA"/>
</dbReference>
<feature type="transmembrane region" description="Helical" evidence="7">
    <location>
        <begin position="313"/>
        <end position="331"/>
    </location>
</feature>
<gene>
    <name evidence="9" type="ORF">NM203_10000</name>
</gene>
<feature type="transmembrane region" description="Helical" evidence="7">
    <location>
        <begin position="362"/>
        <end position="382"/>
    </location>
</feature>
<feature type="transmembrane region" description="Helical" evidence="7">
    <location>
        <begin position="206"/>
        <end position="225"/>
    </location>
</feature>
<feature type="transmembrane region" description="Helical" evidence="7">
    <location>
        <begin position="174"/>
        <end position="194"/>
    </location>
</feature>